<dbReference type="Pfam" id="PF01311">
    <property type="entry name" value="Bac_export_1"/>
    <property type="match status" value="1"/>
</dbReference>
<evidence type="ECO:0000256" key="7">
    <source>
        <dbReference type="SAM" id="Phobius"/>
    </source>
</evidence>
<evidence type="ECO:0000256" key="5">
    <source>
        <dbReference type="ARBA" id="ARBA00022989"/>
    </source>
</evidence>
<feature type="transmembrane region" description="Helical" evidence="7">
    <location>
        <begin position="6"/>
        <end position="25"/>
    </location>
</feature>
<dbReference type="EMBL" id="JAAZON010000326">
    <property type="protein sequence ID" value="NMC62985.1"/>
    <property type="molecule type" value="Genomic_DNA"/>
</dbReference>
<gene>
    <name evidence="8" type="ORF">GYA55_07430</name>
</gene>
<protein>
    <submittedName>
        <fullName evidence="8">Flagellar biosynthetic protein FliR</fullName>
    </submittedName>
</protein>
<dbReference type="GO" id="GO:0005886">
    <property type="term" value="C:plasma membrane"/>
    <property type="evidence" value="ECO:0007669"/>
    <property type="project" value="UniProtKB-SubCell"/>
</dbReference>
<comment type="similarity">
    <text evidence="2">Belongs to the FliR/MopE/SpaR family.</text>
</comment>
<keyword evidence="8" id="KW-0969">Cilium</keyword>
<reference evidence="8 9" key="1">
    <citation type="journal article" date="2020" name="Biotechnol. Biofuels">
        <title>New insights from the biogas microbiome by comprehensive genome-resolved metagenomics of nearly 1600 species originating from multiple anaerobic digesters.</title>
        <authorList>
            <person name="Campanaro S."/>
            <person name="Treu L."/>
            <person name="Rodriguez-R L.M."/>
            <person name="Kovalovszki A."/>
            <person name="Ziels R.M."/>
            <person name="Maus I."/>
            <person name="Zhu X."/>
            <person name="Kougias P.G."/>
            <person name="Basile A."/>
            <person name="Luo G."/>
            <person name="Schluter A."/>
            <person name="Konstantinidis K.T."/>
            <person name="Angelidaki I."/>
        </authorList>
    </citation>
    <scope>NUCLEOTIDE SEQUENCE [LARGE SCALE GENOMIC DNA]</scope>
    <source>
        <strain evidence="8">AS27yjCOA_65</strain>
    </source>
</reference>
<evidence type="ECO:0000256" key="2">
    <source>
        <dbReference type="ARBA" id="ARBA00009772"/>
    </source>
</evidence>
<keyword evidence="6 7" id="KW-0472">Membrane</keyword>
<dbReference type="GO" id="GO:0006605">
    <property type="term" value="P:protein targeting"/>
    <property type="evidence" value="ECO:0007669"/>
    <property type="project" value="InterPro"/>
</dbReference>
<feature type="transmembrane region" description="Helical" evidence="7">
    <location>
        <begin position="65"/>
        <end position="85"/>
    </location>
</feature>
<proteinExistence type="inferred from homology"/>
<evidence type="ECO:0000256" key="4">
    <source>
        <dbReference type="ARBA" id="ARBA00022692"/>
    </source>
</evidence>
<keyword evidence="8" id="KW-0966">Cell projection</keyword>
<comment type="subcellular location">
    <subcellularLocation>
        <location evidence="1">Cell membrane</location>
        <topology evidence="1">Multi-pass membrane protein</topology>
    </subcellularLocation>
</comment>
<keyword evidence="8" id="KW-0282">Flagellum</keyword>
<accession>A0A7X9ILH1</accession>
<evidence type="ECO:0000256" key="1">
    <source>
        <dbReference type="ARBA" id="ARBA00004651"/>
    </source>
</evidence>
<keyword evidence="4 7" id="KW-0812">Transmembrane</keyword>
<evidence type="ECO:0000313" key="8">
    <source>
        <dbReference type="EMBL" id="NMC62985.1"/>
    </source>
</evidence>
<dbReference type="InterPro" id="IPR002010">
    <property type="entry name" value="T3SS_IM_R"/>
</dbReference>
<organism evidence="8 9">
    <name type="scientific">SAR324 cluster bacterium</name>
    <dbReference type="NCBI Taxonomy" id="2024889"/>
    <lineage>
        <taxon>Bacteria</taxon>
        <taxon>Deltaproteobacteria</taxon>
        <taxon>SAR324 cluster</taxon>
    </lineage>
</organism>
<dbReference type="PANTHER" id="PTHR30065">
    <property type="entry name" value="FLAGELLAR BIOSYNTHETIC PROTEIN FLIR"/>
    <property type="match status" value="1"/>
</dbReference>
<feature type="transmembrane region" description="Helical" evidence="7">
    <location>
        <begin position="173"/>
        <end position="197"/>
    </location>
</feature>
<name>A0A7X9ILH1_9DELT</name>
<evidence type="ECO:0000256" key="3">
    <source>
        <dbReference type="ARBA" id="ARBA00022475"/>
    </source>
</evidence>
<dbReference type="AlphaFoldDB" id="A0A7X9ILH1"/>
<feature type="transmembrane region" description="Helical" evidence="7">
    <location>
        <begin position="37"/>
        <end position="59"/>
    </location>
</feature>
<keyword evidence="5 7" id="KW-1133">Transmembrane helix</keyword>
<dbReference type="Proteomes" id="UP000524246">
    <property type="component" value="Unassembled WGS sequence"/>
</dbReference>
<keyword evidence="3" id="KW-1003">Cell membrane</keyword>
<comment type="caution">
    <text evidence="8">The sequence shown here is derived from an EMBL/GenBank/DDBJ whole genome shotgun (WGS) entry which is preliminary data.</text>
</comment>
<dbReference type="PANTHER" id="PTHR30065:SF1">
    <property type="entry name" value="SURFACE PRESENTATION OF ANTIGENS PROTEIN SPAR"/>
    <property type="match status" value="1"/>
</dbReference>
<sequence length="244" mass="25942">MEASIYQVLVAVFLRSLGFFSVLPIPLNITGLSIRVALASALSLFYCTLIPPCGTLSLLGSFTQLLVGLSLSLPLLLFVSAVSGIGECLDAFRGQTLAAMYDLSGSSPLSVSSALLRHYGWAFLLIVGGAEANAQVIGESFSTIPLNFLAPEEIVVNAQRMISLSVLSLKHMVLVVLPLGICCILVEGIGGLIGRIASGLNVYGESFQIKSFLSLLSIYGLVRVGVLENFQTFIYSLQQSIVSF</sequence>
<evidence type="ECO:0000313" key="9">
    <source>
        <dbReference type="Proteomes" id="UP000524246"/>
    </source>
</evidence>
<evidence type="ECO:0000256" key="6">
    <source>
        <dbReference type="ARBA" id="ARBA00023136"/>
    </source>
</evidence>